<dbReference type="AlphaFoldDB" id="E1ZVL7"/>
<feature type="region of interest" description="Disordered" evidence="1">
    <location>
        <begin position="206"/>
        <end position="234"/>
    </location>
</feature>
<evidence type="ECO:0000256" key="1">
    <source>
        <dbReference type="SAM" id="MobiDB-lite"/>
    </source>
</evidence>
<reference evidence="2 3" key="1">
    <citation type="journal article" date="2010" name="Science">
        <title>Genomic comparison of the ants Camponotus floridanus and Harpegnathos saltator.</title>
        <authorList>
            <person name="Bonasio R."/>
            <person name="Zhang G."/>
            <person name="Ye C."/>
            <person name="Mutti N.S."/>
            <person name="Fang X."/>
            <person name="Qin N."/>
            <person name="Donahue G."/>
            <person name="Yang P."/>
            <person name="Li Q."/>
            <person name="Li C."/>
            <person name="Zhang P."/>
            <person name="Huang Z."/>
            <person name="Berger S.L."/>
            <person name="Reinberg D."/>
            <person name="Wang J."/>
            <person name="Liebig J."/>
        </authorList>
    </citation>
    <scope>NUCLEOTIDE SEQUENCE [LARGE SCALE GENOMIC DNA]</scope>
    <source>
        <strain evidence="3">C129</strain>
    </source>
</reference>
<sequence>MGGRDIQAAKGGGVFTRWGGYGPGVAEGGLGRDVFGPRGGKGYLALEREGCPRSAEGARFRLNIGETSVVGTPTVVGSSENVAERVGYRAMPAGIGRVWWAKGDQYWEAFDMERRRPELTEFGRSCRLVVCRGVRSNWRDVRGTGDAEGNVREVSDVVCQRSSSDVVSATISSRSPVPVCAADTLVIVVGELCQFEDQRYRDRMALFSGGGSGGGAPPIKPEEPPVPSRQRSLKDRLREGIAGGFAWQ</sequence>
<evidence type="ECO:0000313" key="3">
    <source>
        <dbReference type="Proteomes" id="UP000000311"/>
    </source>
</evidence>
<gene>
    <name evidence="2" type="ORF">EAG_10195</name>
</gene>
<dbReference type="EMBL" id="GL434548">
    <property type="protein sequence ID" value="EFN74786.1"/>
    <property type="molecule type" value="Genomic_DNA"/>
</dbReference>
<evidence type="ECO:0000313" key="2">
    <source>
        <dbReference type="EMBL" id="EFN74786.1"/>
    </source>
</evidence>
<dbReference type="Proteomes" id="UP000000311">
    <property type="component" value="Unassembled WGS sequence"/>
</dbReference>
<keyword evidence="3" id="KW-1185">Reference proteome</keyword>
<name>E1ZVL7_CAMFO</name>
<proteinExistence type="predicted"/>
<organism evidence="3">
    <name type="scientific">Camponotus floridanus</name>
    <name type="common">Florida carpenter ant</name>
    <dbReference type="NCBI Taxonomy" id="104421"/>
    <lineage>
        <taxon>Eukaryota</taxon>
        <taxon>Metazoa</taxon>
        <taxon>Ecdysozoa</taxon>
        <taxon>Arthropoda</taxon>
        <taxon>Hexapoda</taxon>
        <taxon>Insecta</taxon>
        <taxon>Pterygota</taxon>
        <taxon>Neoptera</taxon>
        <taxon>Endopterygota</taxon>
        <taxon>Hymenoptera</taxon>
        <taxon>Apocrita</taxon>
        <taxon>Aculeata</taxon>
        <taxon>Formicoidea</taxon>
        <taxon>Formicidae</taxon>
        <taxon>Formicinae</taxon>
        <taxon>Camponotus</taxon>
    </lineage>
</organism>
<accession>E1ZVL7</accession>
<dbReference type="InParanoid" id="E1ZVL7"/>
<protein>
    <submittedName>
        <fullName evidence="2">Uncharacterized protein</fullName>
    </submittedName>
</protein>